<dbReference type="OrthoDB" id="547031at2759"/>
<evidence type="ECO:0000256" key="8">
    <source>
        <dbReference type="SAM" id="SignalP"/>
    </source>
</evidence>
<reference evidence="10" key="1">
    <citation type="journal article" date="2020" name="Nat. Ecol. Evol.">
        <title>Deeply conserved synteny resolves early events in vertebrate evolution.</title>
        <authorList>
            <person name="Simakov O."/>
            <person name="Marletaz F."/>
            <person name="Yue J.X."/>
            <person name="O'Connell B."/>
            <person name="Jenkins J."/>
            <person name="Brandt A."/>
            <person name="Calef R."/>
            <person name="Tung C.H."/>
            <person name="Huang T.K."/>
            <person name="Schmutz J."/>
            <person name="Satoh N."/>
            <person name="Yu J.K."/>
            <person name="Putnam N.H."/>
            <person name="Green R.E."/>
            <person name="Rokhsar D.S."/>
        </authorList>
    </citation>
    <scope>NUCLEOTIDE SEQUENCE [LARGE SCALE GENOMIC DNA]</scope>
    <source>
        <strain evidence="10">S238N-H82</strain>
    </source>
</reference>
<keyword evidence="2" id="KW-0964">Secreted</keyword>
<feature type="domain" description="Peptidase S1" evidence="9">
    <location>
        <begin position="40"/>
        <end position="298"/>
    </location>
</feature>
<dbReference type="InterPro" id="IPR009003">
    <property type="entry name" value="Peptidase_S1_PA"/>
</dbReference>
<evidence type="ECO:0000259" key="9">
    <source>
        <dbReference type="PROSITE" id="PS50240"/>
    </source>
</evidence>
<dbReference type="SMART" id="SM00020">
    <property type="entry name" value="Tryp_SPc"/>
    <property type="match status" value="1"/>
</dbReference>
<organism evidence="10 11">
    <name type="scientific">Branchiostoma floridae</name>
    <name type="common">Florida lancelet</name>
    <name type="synonym">Amphioxus</name>
    <dbReference type="NCBI Taxonomy" id="7739"/>
    <lineage>
        <taxon>Eukaryota</taxon>
        <taxon>Metazoa</taxon>
        <taxon>Chordata</taxon>
        <taxon>Cephalochordata</taxon>
        <taxon>Leptocardii</taxon>
        <taxon>Amphioxiformes</taxon>
        <taxon>Branchiostomatidae</taxon>
        <taxon>Branchiostoma</taxon>
    </lineage>
</organism>
<name>A0A9J7MUP1_BRAFL</name>
<dbReference type="Proteomes" id="UP000001554">
    <property type="component" value="Chromosome 6"/>
</dbReference>
<dbReference type="InterPro" id="IPR050127">
    <property type="entry name" value="Serine_Proteases_S1"/>
</dbReference>
<dbReference type="PRINTS" id="PR00722">
    <property type="entry name" value="CHYMOTRYPSIN"/>
</dbReference>
<evidence type="ECO:0000313" key="11">
    <source>
        <dbReference type="RefSeq" id="XP_035679606.1"/>
    </source>
</evidence>
<dbReference type="RefSeq" id="XP_035679606.1">
    <property type="nucleotide sequence ID" value="XM_035823713.1"/>
</dbReference>
<evidence type="ECO:0000256" key="7">
    <source>
        <dbReference type="RuleBase" id="RU363034"/>
    </source>
</evidence>
<dbReference type="OMA" id="SCHDERR"/>
<evidence type="ECO:0000256" key="2">
    <source>
        <dbReference type="ARBA" id="ARBA00022525"/>
    </source>
</evidence>
<reference evidence="11" key="2">
    <citation type="submission" date="2025-08" db="UniProtKB">
        <authorList>
            <consortium name="RefSeq"/>
        </authorList>
    </citation>
    <scope>IDENTIFICATION</scope>
    <source>
        <strain evidence="11">S238N-H82</strain>
        <tissue evidence="11">Testes</tissue>
    </source>
</reference>
<evidence type="ECO:0000313" key="10">
    <source>
        <dbReference type="Proteomes" id="UP000001554"/>
    </source>
</evidence>
<evidence type="ECO:0000256" key="3">
    <source>
        <dbReference type="ARBA" id="ARBA00022670"/>
    </source>
</evidence>
<dbReference type="AlphaFoldDB" id="A0A9J7MUP1"/>
<keyword evidence="5 7" id="KW-0720">Serine protease</keyword>
<keyword evidence="6" id="KW-1015">Disulfide bond</keyword>
<keyword evidence="3 7" id="KW-0645">Protease</keyword>
<dbReference type="InterPro" id="IPR033116">
    <property type="entry name" value="TRYPSIN_SER"/>
</dbReference>
<feature type="signal peptide" evidence="8">
    <location>
        <begin position="1"/>
        <end position="18"/>
    </location>
</feature>
<comment type="subcellular location">
    <subcellularLocation>
        <location evidence="1">Secreted</location>
    </subcellularLocation>
</comment>
<keyword evidence="10" id="KW-1185">Reference proteome</keyword>
<dbReference type="FunFam" id="2.40.10.10:FF:000003">
    <property type="entry name" value="Transmembrane serine protease 3"/>
    <property type="match status" value="1"/>
</dbReference>
<dbReference type="InterPro" id="IPR018114">
    <property type="entry name" value="TRYPSIN_HIS"/>
</dbReference>
<dbReference type="InterPro" id="IPR043504">
    <property type="entry name" value="Peptidase_S1_PA_chymotrypsin"/>
</dbReference>
<dbReference type="KEGG" id="bfo:118417950"/>
<gene>
    <name evidence="11" type="primary">LOC118417950</name>
</gene>
<dbReference type="GO" id="GO:0006508">
    <property type="term" value="P:proteolysis"/>
    <property type="evidence" value="ECO:0000318"/>
    <property type="project" value="GO_Central"/>
</dbReference>
<dbReference type="InterPro" id="IPR001254">
    <property type="entry name" value="Trypsin_dom"/>
</dbReference>
<proteinExistence type="predicted"/>
<evidence type="ECO:0000256" key="6">
    <source>
        <dbReference type="ARBA" id="ARBA00023157"/>
    </source>
</evidence>
<dbReference type="GeneID" id="118417950"/>
<dbReference type="PANTHER" id="PTHR24264">
    <property type="entry name" value="TRYPSIN-RELATED"/>
    <property type="match status" value="1"/>
</dbReference>
<dbReference type="PROSITE" id="PS00134">
    <property type="entry name" value="TRYPSIN_HIS"/>
    <property type="match status" value="1"/>
</dbReference>
<evidence type="ECO:0000256" key="5">
    <source>
        <dbReference type="ARBA" id="ARBA00022825"/>
    </source>
</evidence>
<dbReference type="InterPro" id="IPR001314">
    <property type="entry name" value="Peptidase_S1A"/>
</dbReference>
<dbReference type="PANTHER" id="PTHR24264:SF65">
    <property type="entry name" value="SRCR DOMAIN-CONTAINING PROTEIN"/>
    <property type="match status" value="1"/>
</dbReference>
<dbReference type="PROSITE" id="PS00135">
    <property type="entry name" value="TRYPSIN_SER"/>
    <property type="match status" value="1"/>
</dbReference>
<dbReference type="Pfam" id="PF00089">
    <property type="entry name" value="Trypsin"/>
    <property type="match status" value="1"/>
</dbReference>
<feature type="chain" id="PRO_5039931575" evidence="8">
    <location>
        <begin position="19"/>
        <end position="300"/>
    </location>
</feature>
<keyword evidence="4 7" id="KW-0378">Hydrolase</keyword>
<dbReference type="Gene3D" id="2.40.10.10">
    <property type="entry name" value="Trypsin-like serine proteases"/>
    <property type="match status" value="1"/>
</dbReference>
<dbReference type="GO" id="GO:0004252">
    <property type="term" value="F:serine-type endopeptidase activity"/>
    <property type="evidence" value="ECO:0000318"/>
    <property type="project" value="GO_Central"/>
</dbReference>
<sequence length="300" mass="32778">MSWLAFLLLFAVQQGGDSTSSRGNDANCGKASVGLPPARVHGGQYATQGMFPWMVSLKNLKPENLHLKHYCGGTLYNNQWVITAAHCVDEPHGATDPSMWRVRVGLASVVTWEDGRQDYNVSKVIIHPVYHLVTVDTASQGQGFAHHDIALIKLASPVKVNSLVNNICLPDADATPGTDCVLSGWGYHDIQNQVENSESEILKWTYAPLLDPGYCSQDHVWGTWMVTSLLVCAGYEHGQDDACDGDSGGPLICPSPDGSRWELQGVVSWGDHPCGQTNKPTMYTRVTAFRSWIEQNIQAA</sequence>
<evidence type="ECO:0000256" key="4">
    <source>
        <dbReference type="ARBA" id="ARBA00022801"/>
    </source>
</evidence>
<accession>A0A9J7MUP1</accession>
<dbReference type="SUPFAM" id="SSF50494">
    <property type="entry name" value="Trypsin-like serine proteases"/>
    <property type="match status" value="1"/>
</dbReference>
<dbReference type="CDD" id="cd00190">
    <property type="entry name" value="Tryp_SPc"/>
    <property type="match status" value="1"/>
</dbReference>
<dbReference type="GO" id="GO:0005615">
    <property type="term" value="C:extracellular space"/>
    <property type="evidence" value="ECO:0000318"/>
    <property type="project" value="GO_Central"/>
</dbReference>
<dbReference type="PROSITE" id="PS50240">
    <property type="entry name" value="TRYPSIN_DOM"/>
    <property type="match status" value="1"/>
</dbReference>
<keyword evidence="8" id="KW-0732">Signal</keyword>
<evidence type="ECO:0000256" key="1">
    <source>
        <dbReference type="ARBA" id="ARBA00004613"/>
    </source>
</evidence>
<protein>
    <submittedName>
        <fullName evidence="11">Transmembrane protease serine 9-like</fullName>
    </submittedName>
</protein>